<protein>
    <submittedName>
        <fullName evidence="2">Uncharacterized protein</fullName>
    </submittedName>
</protein>
<comment type="caution">
    <text evidence="2">The sequence shown here is derived from an EMBL/GenBank/DDBJ whole genome shotgun (WGS) entry which is preliminary data.</text>
</comment>
<name>A0A1F6VLX2_9BACT</name>
<gene>
    <name evidence="2" type="ORF">A2824_01210</name>
</gene>
<dbReference type="EMBL" id="MFTT01000001">
    <property type="protein sequence ID" value="OGI70680.1"/>
    <property type="molecule type" value="Genomic_DNA"/>
</dbReference>
<reference evidence="2 3" key="1">
    <citation type="journal article" date="2016" name="Nat. Commun.">
        <title>Thousands of microbial genomes shed light on interconnected biogeochemical processes in an aquifer system.</title>
        <authorList>
            <person name="Anantharaman K."/>
            <person name="Brown C.T."/>
            <person name="Hug L.A."/>
            <person name="Sharon I."/>
            <person name="Castelle C.J."/>
            <person name="Probst A.J."/>
            <person name="Thomas B.C."/>
            <person name="Singh A."/>
            <person name="Wilkins M.J."/>
            <person name="Karaoz U."/>
            <person name="Brodie E.L."/>
            <person name="Williams K.H."/>
            <person name="Hubbard S.S."/>
            <person name="Banfield J.F."/>
        </authorList>
    </citation>
    <scope>NUCLEOTIDE SEQUENCE [LARGE SCALE GENOMIC DNA]</scope>
</reference>
<evidence type="ECO:0000313" key="3">
    <source>
        <dbReference type="Proteomes" id="UP000178059"/>
    </source>
</evidence>
<evidence type="ECO:0000256" key="1">
    <source>
        <dbReference type="SAM" id="Phobius"/>
    </source>
</evidence>
<organism evidence="2 3">
    <name type="scientific">Candidatus Nomurabacteria bacterium RIFCSPHIGHO2_01_FULL_42_16</name>
    <dbReference type="NCBI Taxonomy" id="1801743"/>
    <lineage>
        <taxon>Bacteria</taxon>
        <taxon>Candidatus Nomuraibacteriota</taxon>
    </lineage>
</organism>
<dbReference type="STRING" id="1801743.A2824_01210"/>
<sequence length="86" mass="9622">MKFDIVRPMKILPIFILIIFVSIAVFGFLAMGHHDGNCTFDCLAQSQYALHPEIYTAKIAEVPSFLEPQTSKGFSVFVPDHIVVPI</sequence>
<keyword evidence="1" id="KW-0472">Membrane</keyword>
<accession>A0A1F6VLX2</accession>
<feature type="transmembrane region" description="Helical" evidence="1">
    <location>
        <begin position="12"/>
        <end position="32"/>
    </location>
</feature>
<evidence type="ECO:0000313" key="2">
    <source>
        <dbReference type="EMBL" id="OGI70680.1"/>
    </source>
</evidence>
<keyword evidence="1" id="KW-0812">Transmembrane</keyword>
<dbReference type="AlphaFoldDB" id="A0A1F6VLX2"/>
<proteinExistence type="predicted"/>
<keyword evidence="1" id="KW-1133">Transmembrane helix</keyword>
<dbReference type="Proteomes" id="UP000178059">
    <property type="component" value="Unassembled WGS sequence"/>
</dbReference>